<evidence type="ECO:0000256" key="2">
    <source>
        <dbReference type="ARBA" id="ARBA00022737"/>
    </source>
</evidence>
<dbReference type="Proteomes" id="UP000271889">
    <property type="component" value="Unassembled WGS sequence"/>
</dbReference>
<evidence type="ECO:0000313" key="6">
    <source>
        <dbReference type="EMBL" id="VDN24935.1"/>
    </source>
</evidence>
<feature type="domain" description="Rubicon Homology" evidence="5">
    <location>
        <begin position="7"/>
        <end position="48"/>
    </location>
</feature>
<evidence type="ECO:0000256" key="4">
    <source>
        <dbReference type="ARBA" id="ARBA00022833"/>
    </source>
</evidence>
<evidence type="ECO:0000256" key="3">
    <source>
        <dbReference type="ARBA" id="ARBA00022771"/>
    </source>
</evidence>
<dbReference type="InterPro" id="IPR025258">
    <property type="entry name" value="RH_dom"/>
</dbReference>
<protein>
    <recommendedName>
        <fullName evidence="5">Rubicon Homology domain-containing protein</fullName>
    </recommendedName>
</protein>
<evidence type="ECO:0000313" key="7">
    <source>
        <dbReference type="Proteomes" id="UP000271889"/>
    </source>
</evidence>
<dbReference type="AlphaFoldDB" id="A0A3P7M6C0"/>
<keyword evidence="1" id="KW-0479">Metal-binding</keyword>
<keyword evidence="2" id="KW-0677">Repeat</keyword>
<dbReference type="GO" id="GO:0008270">
    <property type="term" value="F:zinc ion binding"/>
    <property type="evidence" value="ECO:0007669"/>
    <property type="project" value="UniProtKB-KW"/>
</dbReference>
<keyword evidence="4" id="KW-0862">Zinc</keyword>
<keyword evidence="3" id="KW-0863">Zinc-finger</keyword>
<dbReference type="PANTHER" id="PTHR12326:SF3">
    <property type="entry name" value="DIFFERENTIALLY EXPRESSED IN FDCP 8 HOMOLOG"/>
    <property type="match status" value="1"/>
</dbReference>
<organism evidence="6 7">
    <name type="scientific">Cylicostephanus goldi</name>
    <name type="common">Nematode worm</name>
    <dbReference type="NCBI Taxonomy" id="71465"/>
    <lineage>
        <taxon>Eukaryota</taxon>
        <taxon>Metazoa</taxon>
        <taxon>Ecdysozoa</taxon>
        <taxon>Nematoda</taxon>
        <taxon>Chromadorea</taxon>
        <taxon>Rhabditida</taxon>
        <taxon>Rhabditina</taxon>
        <taxon>Rhabditomorpha</taxon>
        <taxon>Strongyloidea</taxon>
        <taxon>Strongylidae</taxon>
        <taxon>Cylicostephanus</taxon>
    </lineage>
</organism>
<dbReference type="Gene3D" id="3.30.60.20">
    <property type="match status" value="1"/>
</dbReference>
<name>A0A3P7M6C0_CYLGO</name>
<sequence length="59" mass="7106">MCDDQDKRDEVIFPFSENVAMCQKCLAVFHAKCFDKRSSKCPRCERRQRRNSQRFTDDE</sequence>
<dbReference type="PANTHER" id="PTHR12326">
    <property type="entry name" value="PLECKSTRIN HOMOLOGY DOMAIN CONTAINING PROTEIN"/>
    <property type="match status" value="1"/>
</dbReference>
<reference evidence="6 7" key="1">
    <citation type="submission" date="2018-11" db="EMBL/GenBank/DDBJ databases">
        <authorList>
            <consortium name="Pathogen Informatics"/>
        </authorList>
    </citation>
    <scope>NUCLEOTIDE SEQUENCE [LARGE SCALE GENOMIC DNA]</scope>
</reference>
<dbReference type="Pfam" id="PF13901">
    <property type="entry name" value="RH_dom"/>
    <property type="match status" value="1"/>
</dbReference>
<accession>A0A3P7M6C0</accession>
<evidence type="ECO:0000256" key="1">
    <source>
        <dbReference type="ARBA" id="ARBA00022723"/>
    </source>
</evidence>
<dbReference type="OrthoDB" id="1918044at2759"/>
<keyword evidence="7" id="KW-1185">Reference proteome</keyword>
<evidence type="ECO:0000259" key="5">
    <source>
        <dbReference type="Pfam" id="PF13901"/>
    </source>
</evidence>
<dbReference type="EMBL" id="UYRV01109091">
    <property type="protein sequence ID" value="VDN24935.1"/>
    <property type="molecule type" value="Genomic_DNA"/>
</dbReference>
<dbReference type="InterPro" id="IPR051366">
    <property type="entry name" value="DEF8"/>
</dbReference>
<gene>
    <name evidence="6" type="ORF">CGOC_LOCUS9953</name>
</gene>
<proteinExistence type="predicted"/>